<reference evidence="14 15" key="1">
    <citation type="submission" date="2024-01" db="EMBL/GenBank/DDBJ databases">
        <authorList>
            <consortium name="Genoscope - CEA"/>
            <person name="William W."/>
        </authorList>
    </citation>
    <scope>NUCLEOTIDE SEQUENCE [LARGE SCALE GENOMIC DNA]</scope>
    <source>
        <strain evidence="14 15">29B2s-10</strain>
    </source>
</reference>
<name>A0ABP0E853_9ASCO</name>
<evidence type="ECO:0000313" key="14">
    <source>
        <dbReference type="EMBL" id="CAK7892511.1"/>
    </source>
</evidence>
<dbReference type="Pfam" id="PF00787">
    <property type="entry name" value="PX"/>
    <property type="match status" value="1"/>
</dbReference>
<keyword evidence="8" id="KW-0653">Protein transport</keyword>
<comment type="function">
    <text evidence="12">Required for retention of late Golgi membrane proteins. Component of the retrieval machinery that functions by direct interaction with the cytosolic tails of certain TGN membrane proteins during the sorting/budding process at the prevacuolar compartment. Binds phosphatidylinositol 3-phosphate (PtdIns(P3)).</text>
</comment>
<dbReference type="PROSITE" id="PS50195">
    <property type="entry name" value="PX"/>
    <property type="match status" value="1"/>
</dbReference>
<gene>
    <name evidence="14" type="primary">SNX3</name>
    <name evidence="14" type="ORF">CAAN4_A03224</name>
</gene>
<evidence type="ECO:0000256" key="6">
    <source>
        <dbReference type="ARBA" id="ARBA00022448"/>
    </source>
</evidence>
<dbReference type="Proteomes" id="UP001497600">
    <property type="component" value="Chromosome A"/>
</dbReference>
<keyword evidence="7" id="KW-0963">Cytoplasm</keyword>
<keyword evidence="6" id="KW-0813">Transport</keyword>
<dbReference type="InterPro" id="IPR036871">
    <property type="entry name" value="PX_dom_sf"/>
</dbReference>
<accession>A0ABP0E853</accession>
<evidence type="ECO:0000256" key="10">
    <source>
        <dbReference type="ARBA" id="ARBA00023121"/>
    </source>
</evidence>
<evidence type="ECO:0000256" key="7">
    <source>
        <dbReference type="ARBA" id="ARBA00022490"/>
    </source>
</evidence>
<evidence type="ECO:0000256" key="4">
    <source>
        <dbReference type="ARBA" id="ARBA00010883"/>
    </source>
</evidence>
<comment type="subcellular location">
    <subcellularLocation>
        <location evidence="3">Cytoplasm</location>
    </subcellularLocation>
    <subcellularLocation>
        <location evidence="2">Golgi apparatus membrane</location>
        <topology evidence="2">Peripheral membrane protein</topology>
        <orientation evidence="2">Cytoplasmic side</orientation>
    </subcellularLocation>
    <subcellularLocation>
        <location evidence="1">Prevacuolar compartment membrane</location>
        <topology evidence="1">Peripheral membrane protein</topology>
        <orientation evidence="1">Cytoplasmic side</orientation>
    </subcellularLocation>
</comment>
<organism evidence="14 15">
    <name type="scientific">[Candida] anglica</name>
    <dbReference type="NCBI Taxonomy" id="148631"/>
    <lineage>
        <taxon>Eukaryota</taxon>
        <taxon>Fungi</taxon>
        <taxon>Dikarya</taxon>
        <taxon>Ascomycota</taxon>
        <taxon>Saccharomycotina</taxon>
        <taxon>Pichiomycetes</taxon>
        <taxon>Debaryomycetaceae</taxon>
        <taxon>Kurtzmaniella</taxon>
    </lineage>
</organism>
<evidence type="ECO:0000256" key="1">
    <source>
        <dbReference type="ARBA" id="ARBA00004179"/>
    </source>
</evidence>
<dbReference type="InterPro" id="IPR001683">
    <property type="entry name" value="PX_dom"/>
</dbReference>
<protein>
    <recommendedName>
        <fullName evidence="5">Sorting nexin-3</fullName>
    </recommendedName>
</protein>
<dbReference type="Gene3D" id="3.30.1520.10">
    <property type="entry name" value="Phox-like domain"/>
    <property type="match status" value="1"/>
</dbReference>
<keyword evidence="11" id="KW-0472">Membrane</keyword>
<dbReference type="EMBL" id="OZ004253">
    <property type="protein sequence ID" value="CAK7892511.1"/>
    <property type="molecule type" value="Genomic_DNA"/>
</dbReference>
<dbReference type="SMART" id="SM00312">
    <property type="entry name" value="PX"/>
    <property type="match status" value="1"/>
</dbReference>
<comment type="similarity">
    <text evidence="4">Belongs to the sorting nexin family.</text>
</comment>
<feature type="domain" description="PX" evidence="13">
    <location>
        <begin position="33"/>
        <end position="153"/>
    </location>
</feature>
<proteinExistence type="inferred from homology"/>
<evidence type="ECO:0000259" key="13">
    <source>
        <dbReference type="PROSITE" id="PS50195"/>
    </source>
</evidence>
<evidence type="ECO:0000256" key="12">
    <source>
        <dbReference type="ARBA" id="ARBA00025533"/>
    </source>
</evidence>
<keyword evidence="10" id="KW-0446">Lipid-binding</keyword>
<evidence type="ECO:0000256" key="9">
    <source>
        <dbReference type="ARBA" id="ARBA00023034"/>
    </source>
</evidence>
<keyword evidence="9" id="KW-0333">Golgi apparatus</keyword>
<evidence type="ECO:0000256" key="3">
    <source>
        <dbReference type="ARBA" id="ARBA00004496"/>
    </source>
</evidence>
<evidence type="ECO:0000256" key="2">
    <source>
        <dbReference type="ARBA" id="ARBA00004255"/>
    </source>
</evidence>
<evidence type="ECO:0000313" key="15">
    <source>
        <dbReference type="Proteomes" id="UP001497600"/>
    </source>
</evidence>
<sequence length="157" mass="18602">MSKPFQPISDIINTSSSRHKQQSFNEIYGEPENFLEIEVRNPRTYGVGRDIFTDYEIVCRTNIPAFKKRNSRVRRRYSDFERFRKILEQETTRVIIPQLPGKILLNSNKFNDVNIEKRRQGLEKFMIVVSGHPLLQTGSRTLIDFIQDEKWEAKGFY</sequence>
<dbReference type="PANTHER" id="PTHR45963">
    <property type="entry name" value="RE52028P"/>
    <property type="match status" value="1"/>
</dbReference>
<keyword evidence="15" id="KW-1185">Reference proteome</keyword>
<dbReference type="PANTHER" id="PTHR45963:SF2">
    <property type="entry name" value="RE52028P"/>
    <property type="match status" value="1"/>
</dbReference>
<dbReference type="InterPro" id="IPR051074">
    <property type="entry name" value="Sorting_Nexin"/>
</dbReference>
<dbReference type="SUPFAM" id="SSF64268">
    <property type="entry name" value="PX domain"/>
    <property type="match status" value="1"/>
</dbReference>
<evidence type="ECO:0000256" key="11">
    <source>
        <dbReference type="ARBA" id="ARBA00023136"/>
    </source>
</evidence>
<evidence type="ECO:0000256" key="5">
    <source>
        <dbReference type="ARBA" id="ARBA00020436"/>
    </source>
</evidence>
<evidence type="ECO:0000256" key="8">
    <source>
        <dbReference type="ARBA" id="ARBA00022927"/>
    </source>
</evidence>